<reference evidence="3 4" key="1">
    <citation type="submission" date="2017-07" db="EMBL/GenBank/DDBJ databases">
        <title>Draft whole genome sequences of clinical Proprionibacteriaceae strains.</title>
        <authorList>
            <person name="Bernier A.-M."/>
            <person name="Bernard K."/>
            <person name="Domingo M.-C."/>
        </authorList>
    </citation>
    <scope>NUCLEOTIDE SEQUENCE [LARGE SCALE GENOMIC DNA]</scope>
    <source>
        <strain evidence="3 4">NML 130396</strain>
    </source>
</reference>
<keyword evidence="2" id="KW-0812">Transmembrane</keyword>
<evidence type="ECO:0000313" key="3">
    <source>
        <dbReference type="EMBL" id="OYO17251.1"/>
    </source>
</evidence>
<feature type="region of interest" description="Disordered" evidence="1">
    <location>
        <begin position="187"/>
        <end position="234"/>
    </location>
</feature>
<dbReference type="RefSeq" id="WP_094365330.1">
    <property type="nucleotide sequence ID" value="NZ_NMVQ01000046.1"/>
</dbReference>
<proteinExistence type="predicted"/>
<organism evidence="3 4">
    <name type="scientific">Enemella dayhoffiae</name>
    <dbReference type="NCBI Taxonomy" id="2016507"/>
    <lineage>
        <taxon>Bacteria</taxon>
        <taxon>Bacillati</taxon>
        <taxon>Actinomycetota</taxon>
        <taxon>Actinomycetes</taxon>
        <taxon>Propionibacteriales</taxon>
        <taxon>Propionibacteriaceae</taxon>
        <taxon>Enemella</taxon>
    </lineage>
</organism>
<keyword evidence="2" id="KW-1133">Transmembrane helix</keyword>
<dbReference type="Proteomes" id="UP000216311">
    <property type="component" value="Unassembled WGS sequence"/>
</dbReference>
<feature type="transmembrane region" description="Helical" evidence="2">
    <location>
        <begin position="126"/>
        <end position="146"/>
    </location>
</feature>
<sequence length="234" mass="25925">MWDSEIIGAIIGPLLTGLLALIAYTVREQLSVRRWDDERDRALTKATNEVRYIDTWLSALNRLPDSDPEREVKLQRALLDLERSYQVMSSDLADDGPRPRTRTLGEHVRHLLLLDLRKTFPKVLRVFFYLFALMGLLWTAAIISVFDSGSEQGLGLEITGSAIITVLGFLPALLVGIWARAADRDKVRPQPGVPPPPSGLPPSALPQGPFAGYGPRPGAGPDPWSGPSQQEWLR</sequence>
<comment type="caution">
    <text evidence="3">The sequence shown here is derived from an EMBL/GenBank/DDBJ whole genome shotgun (WGS) entry which is preliminary data.</text>
</comment>
<name>A0A255GNU1_9ACTN</name>
<keyword evidence="4" id="KW-1185">Reference proteome</keyword>
<dbReference type="EMBL" id="NMVQ01000046">
    <property type="protein sequence ID" value="OYO17251.1"/>
    <property type="molecule type" value="Genomic_DNA"/>
</dbReference>
<evidence type="ECO:0000256" key="2">
    <source>
        <dbReference type="SAM" id="Phobius"/>
    </source>
</evidence>
<protein>
    <submittedName>
        <fullName evidence="3">Uncharacterized protein</fullName>
    </submittedName>
</protein>
<gene>
    <name evidence="3" type="ORF">CGZ93_16935</name>
</gene>
<evidence type="ECO:0000313" key="4">
    <source>
        <dbReference type="Proteomes" id="UP000216311"/>
    </source>
</evidence>
<evidence type="ECO:0000256" key="1">
    <source>
        <dbReference type="SAM" id="MobiDB-lite"/>
    </source>
</evidence>
<keyword evidence="2" id="KW-0472">Membrane</keyword>
<feature type="transmembrane region" description="Helical" evidence="2">
    <location>
        <begin position="6"/>
        <end position="26"/>
    </location>
</feature>
<accession>A0A255GNU1</accession>
<feature type="transmembrane region" description="Helical" evidence="2">
    <location>
        <begin position="158"/>
        <end position="179"/>
    </location>
</feature>
<feature type="compositionally biased region" description="Pro residues" evidence="1">
    <location>
        <begin position="191"/>
        <end position="204"/>
    </location>
</feature>
<dbReference type="AlphaFoldDB" id="A0A255GNU1"/>